<dbReference type="Proteomes" id="UP001054837">
    <property type="component" value="Unassembled WGS sequence"/>
</dbReference>
<dbReference type="EMBL" id="BPLQ01011454">
    <property type="protein sequence ID" value="GIY58085.1"/>
    <property type="molecule type" value="Genomic_DNA"/>
</dbReference>
<accession>A0AAV4UK52</accession>
<sequence length="126" mass="14548">MPGMVVIGDSADHVQDEMRCRHRNRIGIGLQFPMPLGYVGMGCQWQLSKHFQLHSIRGGLERGGYYGVVERELVEIMVDIRHGGNWRFCRSCSTRNAMQTPQQDRNWLEVPMTLCYVEMGCRVIDF</sequence>
<keyword evidence="2" id="KW-1185">Reference proteome</keyword>
<reference evidence="1 2" key="1">
    <citation type="submission" date="2021-06" db="EMBL/GenBank/DDBJ databases">
        <title>Caerostris darwini draft genome.</title>
        <authorList>
            <person name="Kono N."/>
            <person name="Arakawa K."/>
        </authorList>
    </citation>
    <scope>NUCLEOTIDE SEQUENCE [LARGE SCALE GENOMIC DNA]</scope>
</reference>
<comment type="caution">
    <text evidence="1">The sequence shown here is derived from an EMBL/GenBank/DDBJ whole genome shotgun (WGS) entry which is preliminary data.</text>
</comment>
<proteinExistence type="predicted"/>
<evidence type="ECO:0000313" key="1">
    <source>
        <dbReference type="EMBL" id="GIY58085.1"/>
    </source>
</evidence>
<evidence type="ECO:0000313" key="2">
    <source>
        <dbReference type="Proteomes" id="UP001054837"/>
    </source>
</evidence>
<dbReference type="AlphaFoldDB" id="A0AAV4UK52"/>
<protein>
    <submittedName>
        <fullName evidence="1">Uncharacterized protein</fullName>
    </submittedName>
</protein>
<name>A0AAV4UK52_9ARAC</name>
<gene>
    <name evidence="1" type="ORF">CDAR_74421</name>
</gene>
<organism evidence="1 2">
    <name type="scientific">Caerostris darwini</name>
    <dbReference type="NCBI Taxonomy" id="1538125"/>
    <lineage>
        <taxon>Eukaryota</taxon>
        <taxon>Metazoa</taxon>
        <taxon>Ecdysozoa</taxon>
        <taxon>Arthropoda</taxon>
        <taxon>Chelicerata</taxon>
        <taxon>Arachnida</taxon>
        <taxon>Araneae</taxon>
        <taxon>Araneomorphae</taxon>
        <taxon>Entelegynae</taxon>
        <taxon>Araneoidea</taxon>
        <taxon>Araneidae</taxon>
        <taxon>Caerostris</taxon>
    </lineage>
</organism>